<evidence type="ECO:0000256" key="5">
    <source>
        <dbReference type="ARBA" id="ARBA00022842"/>
    </source>
</evidence>
<dbReference type="PANTHER" id="PTHR20857">
    <property type="entry name" value="THIAMINE-PHOSPHATE PYROPHOSPHORYLASE"/>
    <property type="match status" value="1"/>
</dbReference>
<dbReference type="GO" id="GO:0005737">
    <property type="term" value="C:cytoplasm"/>
    <property type="evidence" value="ECO:0007669"/>
    <property type="project" value="TreeGrafter"/>
</dbReference>
<evidence type="ECO:0000256" key="8">
    <source>
        <dbReference type="ARBA" id="ARBA00047851"/>
    </source>
</evidence>
<comment type="catalytic activity">
    <reaction evidence="9 10">
        <text>2-[(2R,5Z)-2-carboxy-4-methylthiazol-5(2H)-ylidene]ethyl phosphate + 4-amino-2-methyl-5-(diphosphooxymethyl)pyrimidine + 2 H(+) = thiamine phosphate + CO2 + diphosphate</text>
        <dbReference type="Rhea" id="RHEA:47844"/>
        <dbReference type="ChEBI" id="CHEBI:15378"/>
        <dbReference type="ChEBI" id="CHEBI:16526"/>
        <dbReference type="ChEBI" id="CHEBI:33019"/>
        <dbReference type="ChEBI" id="CHEBI:37575"/>
        <dbReference type="ChEBI" id="CHEBI:57841"/>
        <dbReference type="ChEBI" id="CHEBI:62899"/>
        <dbReference type="EC" id="2.5.1.3"/>
    </reaction>
</comment>
<dbReference type="CDD" id="cd00564">
    <property type="entry name" value="TMP_TenI"/>
    <property type="match status" value="1"/>
</dbReference>
<proteinExistence type="inferred from homology"/>
<keyword evidence="4 10" id="KW-0479">Metal-binding</keyword>
<dbReference type="InterPro" id="IPR036206">
    <property type="entry name" value="ThiamineP_synth_sf"/>
</dbReference>
<dbReference type="EMBL" id="JAVDUI010000001">
    <property type="protein sequence ID" value="MDR6892005.1"/>
    <property type="molecule type" value="Genomic_DNA"/>
</dbReference>
<dbReference type="GO" id="GO:0000287">
    <property type="term" value="F:magnesium ion binding"/>
    <property type="evidence" value="ECO:0007669"/>
    <property type="project" value="UniProtKB-UniRule"/>
</dbReference>
<name>A0AAE3YEZ9_9MICC</name>
<accession>A0AAE3YEZ9</accession>
<comment type="caution">
    <text evidence="12">The sequence shown here is derived from an EMBL/GenBank/DDBJ whole genome shotgun (WGS) entry which is preliminary data.</text>
</comment>
<feature type="binding site" evidence="10">
    <location>
        <position position="100"/>
    </location>
    <ligand>
        <name>Mg(2+)</name>
        <dbReference type="ChEBI" id="CHEBI:18420"/>
    </ligand>
</feature>
<evidence type="ECO:0000256" key="6">
    <source>
        <dbReference type="ARBA" id="ARBA00022977"/>
    </source>
</evidence>
<feature type="binding site" evidence="10">
    <location>
        <position position="182"/>
    </location>
    <ligand>
        <name>2-[(2R,5Z)-2-carboxy-4-methylthiazol-5(2H)-ylidene]ethyl phosphate</name>
        <dbReference type="ChEBI" id="CHEBI:62899"/>
    </ligand>
</feature>
<gene>
    <name evidence="10" type="primary">thiE</name>
    <name evidence="12" type="ORF">J2S35_000945</name>
</gene>
<dbReference type="AlphaFoldDB" id="A0AAE3YEZ9"/>
<evidence type="ECO:0000256" key="7">
    <source>
        <dbReference type="ARBA" id="ARBA00047334"/>
    </source>
</evidence>
<dbReference type="InterPro" id="IPR034291">
    <property type="entry name" value="TMP_synthase"/>
</dbReference>
<evidence type="ECO:0000256" key="2">
    <source>
        <dbReference type="ARBA" id="ARBA00005165"/>
    </source>
</evidence>
<organism evidence="12 13">
    <name type="scientific">Falsarthrobacter nasiphocae</name>
    <dbReference type="NCBI Taxonomy" id="189863"/>
    <lineage>
        <taxon>Bacteria</taxon>
        <taxon>Bacillati</taxon>
        <taxon>Actinomycetota</taxon>
        <taxon>Actinomycetes</taxon>
        <taxon>Micrococcales</taxon>
        <taxon>Micrococcaceae</taxon>
        <taxon>Falsarthrobacter</taxon>
    </lineage>
</organism>
<feature type="domain" description="Thiamine phosphate synthase/TenI" evidence="11">
    <location>
        <begin position="25"/>
        <end position="205"/>
    </location>
</feature>
<feature type="binding site" evidence="10">
    <location>
        <position position="76"/>
    </location>
    <ligand>
        <name>Mg(2+)</name>
        <dbReference type="ChEBI" id="CHEBI:18420"/>
    </ligand>
</feature>
<evidence type="ECO:0000313" key="12">
    <source>
        <dbReference type="EMBL" id="MDR6892005.1"/>
    </source>
</evidence>
<feature type="binding site" evidence="10">
    <location>
        <position position="151"/>
    </location>
    <ligand>
        <name>4-amino-2-methyl-5-(diphosphooxymethyl)pyrimidine</name>
        <dbReference type="ChEBI" id="CHEBI:57841"/>
    </ligand>
</feature>
<feature type="binding site" evidence="10">
    <location>
        <position position="75"/>
    </location>
    <ligand>
        <name>4-amino-2-methyl-5-(diphosphooxymethyl)pyrimidine</name>
        <dbReference type="ChEBI" id="CHEBI:57841"/>
    </ligand>
</feature>
<evidence type="ECO:0000256" key="3">
    <source>
        <dbReference type="ARBA" id="ARBA00022679"/>
    </source>
</evidence>
<protein>
    <recommendedName>
        <fullName evidence="10">Thiamine-phosphate synthase</fullName>
        <shortName evidence="10">TP synthase</shortName>
        <shortName evidence="10">TPS</shortName>
        <ecNumber evidence="10">2.5.1.3</ecNumber>
    </recommendedName>
    <alternativeName>
        <fullName evidence="10">Thiamine-phosphate pyrophosphorylase</fullName>
        <shortName evidence="10">TMP pyrophosphorylase</shortName>
        <shortName evidence="10">TMP-PPase</shortName>
    </alternativeName>
</protein>
<keyword evidence="6 10" id="KW-0784">Thiamine biosynthesis</keyword>
<comment type="catalytic activity">
    <reaction evidence="8 10">
        <text>2-(2-carboxy-4-methylthiazol-5-yl)ethyl phosphate + 4-amino-2-methyl-5-(diphosphooxymethyl)pyrimidine + 2 H(+) = thiamine phosphate + CO2 + diphosphate</text>
        <dbReference type="Rhea" id="RHEA:47848"/>
        <dbReference type="ChEBI" id="CHEBI:15378"/>
        <dbReference type="ChEBI" id="CHEBI:16526"/>
        <dbReference type="ChEBI" id="CHEBI:33019"/>
        <dbReference type="ChEBI" id="CHEBI:37575"/>
        <dbReference type="ChEBI" id="CHEBI:57841"/>
        <dbReference type="ChEBI" id="CHEBI:62890"/>
        <dbReference type="EC" id="2.5.1.3"/>
    </reaction>
</comment>
<dbReference type="InterPro" id="IPR022998">
    <property type="entry name" value="ThiamineP_synth_TenI"/>
</dbReference>
<evidence type="ECO:0000259" key="11">
    <source>
        <dbReference type="Pfam" id="PF02581"/>
    </source>
</evidence>
<feature type="binding site" evidence="10">
    <location>
        <begin position="44"/>
        <end position="48"/>
    </location>
    <ligand>
        <name>4-amino-2-methyl-5-(diphosphooxymethyl)pyrimidine</name>
        <dbReference type="ChEBI" id="CHEBI:57841"/>
    </ligand>
</feature>
<comment type="cofactor">
    <cofactor evidence="10">
        <name>Mg(2+)</name>
        <dbReference type="ChEBI" id="CHEBI:18420"/>
    </cofactor>
    <text evidence="10">Binds 1 Mg(2+) ion per subunit.</text>
</comment>
<dbReference type="Proteomes" id="UP001247307">
    <property type="component" value="Unassembled WGS sequence"/>
</dbReference>
<dbReference type="InterPro" id="IPR013785">
    <property type="entry name" value="Aldolase_TIM"/>
</dbReference>
<dbReference type="GO" id="GO:0004789">
    <property type="term" value="F:thiamine-phosphate diphosphorylase activity"/>
    <property type="evidence" value="ECO:0007669"/>
    <property type="project" value="UniProtKB-UniRule"/>
</dbReference>
<reference evidence="12" key="1">
    <citation type="submission" date="2023-07" db="EMBL/GenBank/DDBJ databases">
        <title>Sequencing the genomes of 1000 actinobacteria strains.</title>
        <authorList>
            <person name="Klenk H.-P."/>
        </authorList>
    </citation>
    <scope>NUCLEOTIDE SEQUENCE</scope>
    <source>
        <strain evidence="12">DSM 13988</strain>
    </source>
</reference>
<keyword evidence="3 10" id="KW-0808">Transferase</keyword>
<sequence>MNDPSVYLVADTRITAQARERGVHALTLPEVVAEAVEAGVRMVQIRAKDATAEEMEALAREVAAVTDGRAALVLNDAVDVAVRLRAAGVPVDGVHVGQSDRSPAEARALLGPAAHLGLSANQPEHLEALRRLPRGTVSAIGVGTVRATQTKADAPAPKGFDGLRDFLAAAEGLGVQRIAIGGLGPGDPSRVREAGADGMAVVSAICAAPSPREAAALLRAEWDASAPHPAG</sequence>
<dbReference type="GO" id="GO:0009229">
    <property type="term" value="P:thiamine diphosphate biosynthetic process"/>
    <property type="evidence" value="ECO:0007669"/>
    <property type="project" value="UniProtKB-UniRule"/>
</dbReference>
<evidence type="ECO:0000256" key="10">
    <source>
        <dbReference type="HAMAP-Rule" id="MF_00097"/>
    </source>
</evidence>
<evidence type="ECO:0000256" key="4">
    <source>
        <dbReference type="ARBA" id="ARBA00022723"/>
    </source>
</evidence>
<dbReference type="GO" id="GO:0009228">
    <property type="term" value="P:thiamine biosynthetic process"/>
    <property type="evidence" value="ECO:0007669"/>
    <property type="project" value="UniProtKB-KW"/>
</dbReference>
<dbReference type="SUPFAM" id="SSF51391">
    <property type="entry name" value="Thiamin phosphate synthase"/>
    <property type="match status" value="1"/>
</dbReference>
<feature type="binding site" evidence="10">
    <location>
        <begin position="148"/>
        <end position="150"/>
    </location>
    <ligand>
        <name>2-[(2R,5Z)-2-carboxy-4-methylthiazol-5(2H)-ylidene]ethyl phosphate</name>
        <dbReference type="ChEBI" id="CHEBI:62899"/>
    </ligand>
</feature>
<comment type="function">
    <text evidence="1 10">Condenses 4-methyl-5-(beta-hydroxyethyl)thiazole monophosphate (THZ-P) and 2-methyl-4-amino-5-hydroxymethyl pyrimidine pyrophosphate (HMP-PP) to form thiamine monophosphate (TMP).</text>
</comment>
<keyword evidence="13" id="KW-1185">Reference proteome</keyword>
<dbReference type="PANTHER" id="PTHR20857:SF15">
    <property type="entry name" value="THIAMINE-PHOSPHATE SYNTHASE"/>
    <property type="match status" value="1"/>
</dbReference>
<feature type="binding site" evidence="10">
    <location>
        <begin position="202"/>
        <end position="203"/>
    </location>
    <ligand>
        <name>2-[(2R,5Z)-2-carboxy-4-methylthiazol-5(2H)-ylidene]ethyl phosphate</name>
        <dbReference type="ChEBI" id="CHEBI:62899"/>
    </ligand>
</feature>
<dbReference type="EC" id="2.5.1.3" evidence="10"/>
<comment type="catalytic activity">
    <reaction evidence="7 10">
        <text>4-methyl-5-(2-phosphooxyethyl)-thiazole + 4-amino-2-methyl-5-(diphosphooxymethyl)pyrimidine + H(+) = thiamine phosphate + diphosphate</text>
        <dbReference type="Rhea" id="RHEA:22328"/>
        <dbReference type="ChEBI" id="CHEBI:15378"/>
        <dbReference type="ChEBI" id="CHEBI:33019"/>
        <dbReference type="ChEBI" id="CHEBI:37575"/>
        <dbReference type="ChEBI" id="CHEBI:57841"/>
        <dbReference type="ChEBI" id="CHEBI:58296"/>
        <dbReference type="EC" id="2.5.1.3"/>
    </reaction>
</comment>
<comment type="similarity">
    <text evidence="10">Belongs to the thiamine-phosphate synthase family.</text>
</comment>
<evidence type="ECO:0000313" key="13">
    <source>
        <dbReference type="Proteomes" id="UP001247307"/>
    </source>
</evidence>
<keyword evidence="5 10" id="KW-0460">Magnesium</keyword>
<dbReference type="HAMAP" id="MF_00097">
    <property type="entry name" value="TMP_synthase"/>
    <property type="match status" value="1"/>
</dbReference>
<dbReference type="RefSeq" id="WP_309850413.1">
    <property type="nucleotide sequence ID" value="NZ_BAAAIU010000023.1"/>
</dbReference>
<evidence type="ECO:0000256" key="1">
    <source>
        <dbReference type="ARBA" id="ARBA00003814"/>
    </source>
</evidence>
<evidence type="ECO:0000256" key="9">
    <source>
        <dbReference type="ARBA" id="ARBA00047883"/>
    </source>
</evidence>
<feature type="binding site" evidence="10">
    <location>
        <position position="119"/>
    </location>
    <ligand>
        <name>4-amino-2-methyl-5-(diphosphooxymethyl)pyrimidine</name>
        <dbReference type="ChEBI" id="CHEBI:57841"/>
    </ligand>
</feature>
<dbReference type="Gene3D" id="3.20.20.70">
    <property type="entry name" value="Aldolase class I"/>
    <property type="match status" value="1"/>
</dbReference>
<comment type="pathway">
    <text evidence="2 10">Cofactor biosynthesis; thiamine diphosphate biosynthesis; thiamine phosphate from 4-amino-2-methyl-5-diphosphomethylpyrimidine and 4-methyl-5-(2-phosphoethyl)-thiazole: step 1/1.</text>
</comment>
<dbReference type="Pfam" id="PF02581">
    <property type="entry name" value="TMP-TENI"/>
    <property type="match status" value="1"/>
</dbReference>